<evidence type="ECO:0000313" key="3">
    <source>
        <dbReference type="Proteomes" id="UP000002931"/>
    </source>
</evidence>
<comment type="caution">
    <text evidence="2">The sequence shown here is derived from an EMBL/GenBank/DDBJ whole genome shotgun (WGS) entry which is preliminary data.</text>
</comment>
<dbReference type="EMBL" id="AAMT01000004">
    <property type="protein sequence ID" value="EAQ13539.1"/>
    <property type="molecule type" value="Genomic_DNA"/>
</dbReference>
<reference evidence="2 3" key="1">
    <citation type="journal article" date="2010" name="J. Bacteriol.">
        <title>Genome sequences of Pelagibaca bermudensis HTCC2601T and Maritimibacter alkaliphilus HTCC2654T, the type strains of two marine Roseobacter genera.</title>
        <authorList>
            <person name="Thrash J.C."/>
            <person name="Cho J.C."/>
            <person name="Ferriera S."/>
            <person name="Johnson J."/>
            <person name="Vergin K.L."/>
            <person name="Giovannoni S.J."/>
        </authorList>
    </citation>
    <scope>NUCLEOTIDE SEQUENCE [LARGE SCALE GENOMIC DNA]</scope>
    <source>
        <strain evidence="2 3">HTCC2654</strain>
    </source>
</reference>
<feature type="coiled-coil region" evidence="1">
    <location>
        <begin position="39"/>
        <end position="112"/>
    </location>
</feature>
<keyword evidence="3" id="KW-1185">Reference proteome</keyword>
<evidence type="ECO:0000313" key="2">
    <source>
        <dbReference type="EMBL" id="EAQ13539.1"/>
    </source>
</evidence>
<accession>A3VDF0</accession>
<evidence type="ECO:0000256" key="1">
    <source>
        <dbReference type="SAM" id="Coils"/>
    </source>
</evidence>
<proteinExistence type="predicted"/>
<protein>
    <submittedName>
        <fullName evidence="2">Uncharacterized protein</fullName>
    </submittedName>
</protein>
<gene>
    <name evidence="2" type="ORF">RB2654_02459</name>
</gene>
<dbReference type="OrthoDB" id="7871100at2"/>
<dbReference type="RefSeq" id="WP_008328394.1">
    <property type="nucleotide sequence ID" value="NZ_CH902578.1"/>
</dbReference>
<sequence length="164" mass="17557">MSDISELQSRIANALDRIGSGLDYLGQAAPESEGDTAEVLALRAQLDEERTANAQLEDRVRSIREKQDSTVETLAGEVERLTRLLATQEETVARLARVNAELRSNNAALREAISAGVAEPHLVNKSMMAELDALRAAQSADRAELDSVLGELDAMIDAAETGGA</sequence>
<keyword evidence="1" id="KW-0175">Coiled coil</keyword>
<dbReference type="eggNOG" id="ENOG50331VB">
    <property type="taxonomic scope" value="Bacteria"/>
</dbReference>
<dbReference type="AlphaFoldDB" id="A3VDF0"/>
<organism evidence="2 3">
    <name type="scientific">Maritimibacter alkaliphilus HTCC2654</name>
    <dbReference type="NCBI Taxonomy" id="314271"/>
    <lineage>
        <taxon>Bacteria</taxon>
        <taxon>Pseudomonadati</taxon>
        <taxon>Pseudomonadota</taxon>
        <taxon>Alphaproteobacteria</taxon>
        <taxon>Rhodobacterales</taxon>
        <taxon>Roseobacteraceae</taxon>
        <taxon>Maritimibacter</taxon>
    </lineage>
</organism>
<dbReference type="Proteomes" id="UP000002931">
    <property type="component" value="Unassembled WGS sequence"/>
</dbReference>
<name>A3VDF0_9RHOB</name>
<dbReference type="STRING" id="314271.RB2654_02459"/>
<dbReference type="HOGENOM" id="CLU_125464_0_0_5"/>